<evidence type="ECO:0000256" key="1">
    <source>
        <dbReference type="ARBA" id="ARBA00022603"/>
    </source>
</evidence>
<dbReference type="GO" id="GO:0003723">
    <property type="term" value="F:RNA binding"/>
    <property type="evidence" value="ECO:0007669"/>
    <property type="project" value="UniProtKB-UniRule"/>
</dbReference>
<comment type="similarity">
    <text evidence="5">Belongs to the class I-like SAM-binding methyltransferase superfamily. rRNA adenine N(6)-methyltransferase family.</text>
</comment>
<feature type="binding site" evidence="5">
    <location>
        <position position="101"/>
    </location>
    <ligand>
        <name>S-adenosyl-L-methionine</name>
        <dbReference type="ChEBI" id="CHEBI:59789"/>
    </ligand>
</feature>
<feature type="binding site" evidence="5">
    <location>
        <position position="15"/>
    </location>
    <ligand>
        <name>S-adenosyl-L-methionine</name>
        <dbReference type="ChEBI" id="CHEBI:59789"/>
    </ligand>
</feature>
<evidence type="ECO:0000256" key="5">
    <source>
        <dbReference type="PROSITE-ProRule" id="PRU01026"/>
    </source>
</evidence>
<dbReference type="Proteomes" id="UP000190037">
    <property type="component" value="Unassembled WGS sequence"/>
</dbReference>
<dbReference type="NCBIfam" id="NF000499">
    <property type="entry name" value="Erm23S_rRNA_broad"/>
    <property type="match status" value="1"/>
</dbReference>
<dbReference type="InterPro" id="IPR001737">
    <property type="entry name" value="KsgA/Erm"/>
</dbReference>
<dbReference type="InterPro" id="IPR029063">
    <property type="entry name" value="SAM-dependent_MTases_sf"/>
</dbReference>
<sequence length="278" mass="30591">MPYPTHGGRHELGQNFLVDPAVIDLFTDLVGRTSGPVVEIGPGDGALTLPLSRTGRPLTAVELDPRHARRLARRVPGHVRVVAADVMRFRFPDRPFTVVGNLPFHLTTSVLRRLLDTGHWQSAVLLVQWEVARRRAGVGGASMLTAAWWPWFDFEVHARVPARAFRPMPSVDGGLLSMTRRSTPLVVGAREPYQEFVRHVFTGPGRGLREILERTGRLPGASVRDWLVAGRISPLALPKDVTAGQWASLWRAVEGGGRADGGEARAGRPGAGRWRSRR</sequence>
<dbReference type="AlphaFoldDB" id="A0A1T3NXG5"/>
<dbReference type="Pfam" id="PF00398">
    <property type="entry name" value="RrnaAD"/>
    <property type="match status" value="1"/>
</dbReference>
<evidence type="ECO:0000256" key="2">
    <source>
        <dbReference type="ARBA" id="ARBA00022679"/>
    </source>
</evidence>
<dbReference type="GO" id="GO:0000179">
    <property type="term" value="F:rRNA (adenine-N6,N6-)-dimethyltransferase activity"/>
    <property type="evidence" value="ECO:0007669"/>
    <property type="project" value="UniProtKB-UniRule"/>
</dbReference>
<name>A0A1T3NXG5_9ACTN</name>
<protein>
    <submittedName>
        <fullName evidence="8">23S ribosomal RNA methyltransferase Erm</fullName>
    </submittedName>
</protein>
<dbReference type="STRING" id="159449.B4N89_11850"/>
<keyword evidence="9" id="KW-1185">Reference proteome</keyword>
<comment type="caution">
    <text evidence="8">The sequence shown here is derived from an EMBL/GenBank/DDBJ whole genome shotgun (WGS) entry which is preliminary data.</text>
</comment>
<feature type="region of interest" description="Disordered" evidence="6">
    <location>
        <begin position="257"/>
        <end position="278"/>
    </location>
</feature>
<gene>
    <name evidence="8" type="ORF">B4N89_11850</name>
</gene>
<dbReference type="PROSITE" id="PS51689">
    <property type="entry name" value="SAM_RNA_A_N6_MT"/>
    <property type="match status" value="1"/>
</dbReference>
<dbReference type="PROSITE" id="PS01131">
    <property type="entry name" value="RRNA_A_DIMETH"/>
    <property type="match status" value="1"/>
</dbReference>
<dbReference type="SMART" id="SM00650">
    <property type="entry name" value="rADc"/>
    <property type="match status" value="1"/>
</dbReference>
<dbReference type="RefSeq" id="WP_078975825.1">
    <property type="nucleotide sequence ID" value="NZ_MWQN01000001.1"/>
</dbReference>
<evidence type="ECO:0000256" key="6">
    <source>
        <dbReference type="SAM" id="MobiDB-lite"/>
    </source>
</evidence>
<dbReference type="InterPro" id="IPR020598">
    <property type="entry name" value="rRNA_Ade_methylase_Trfase_N"/>
</dbReference>
<keyword evidence="4 5" id="KW-0694">RNA-binding</keyword>
<keyword evidence="3 5" id="KW-0949">S-adenosyl-L-methionine</keyword>
<dbReference type="SUPFAM" id="SSF53335">
    <property type="entry name" value="S-adenosyl-L-methionine-dependent methyltransferases"/>
    <property type="match status" value="1"/>
</dbReference>
<proteinExistence type="inferred from homology"/>
<evidence type="ECO:0000259" key="7">
    <source>
        <dbReference type="SMART" id="SM00650"/>
    </source>
</evidence>
<reference evidence="8 9" key="1">
    <citation type="submission" date="2017-03" db="EMBL/GenBank/DDBJ databases">
        <title>Draft genome sequence of Streptomyces scabrisporus NF3, endophyte isolated from Amphipterygium adstringens.</title>
        <authorList>
            <person name="Vazquez M."/>
            <person name="Ceapa C.D."/>
            <person name="Rodriguez Luna D."/>
            <person name="Sanchez Esquivel S."/>
        </authorList>
    </citation>
    <scope>NUCLEOTIDE SEQUENCE [LARGE SCALE GENOMIC DNA]</scope>
    <source>
        <strain evidence="8 9">NF3</strain>
    </source>
</reference>
<feature type="compositionally biased region" description="Low complexity" evidence="6">
    <location>
        <begin position="267"/>
        <end position="278"/>
    </location>
</feature>
<feature type="binding site" evidence="5">
    <location>
        <position position="17"/>
    </location>
    <ligand>
        <name>S-adenosyl-L-methionine</name>
        <dbReference type="ChEBI" id="CHEBI:59789"/>
    </ligand>
</feature>
<dbReference type="CDD" id="cd02440">
    <property type="entry name" value="AdoMet_MTases"/>
    <property type="match status" value="1"/>
</dbReference>
<evidence type="ECO:0000256" key="3">
    <source>
        <dbReference type="ARBA" id="ARBA00022691"/>
    </source>
</evidence>
<evidence type="ECO:0000313" key="8">
    <source>
        <dbReference type="EMBL" id="OPC81546.1"/>
    </source>
</evidence>
<feature type="binding site" evidence="5">
    <location>
        <position position="85"/>
    </location>
    <ligand>
        <name>S-adenosyl-L-methionine</name>
        <dbReference type="ChEBI" id="CHEBI:59789"/>
    </ligand>
</feature>
<dbReference type="PANTHER" id="PTHR11727:SF7">
    <property type="entry name" value="DIMETHYLADENOSINE TRANSFERASE-RELATED"/>
    <property type="match status" value="1"/>
</dbReference>
<organism evidence="8 9">
    <name type="scientific">Embleya scabrispora</name>
    <dbReference type="NCBI Taxonomy" id="159449"/>
    <lineage>
        <taxon>Bacteria</taxon>
        <taxon>Bacillati</taxon>
        <taxon>Actinomycetota</taxon>
        <taxon>Actinomycetes</taxon>
        <taxon>Kitasatosporales</taxon>
        <taxon>Streptomycetaceae</taxon>
        <taxon>Embleya</taxon>
    </lineage>
</organism>
<accession>A0A1T3NXG5</accession>
<dbReference type="OrthoDB" id="3616874at2"/>
<keyword evidence="1 5" id="KW-0489">Methyltransferase</keyword>
<feature type="domain" description="Ribosomal RNA adenine methylase transferase N-terminal" evidence="7">
    <location>
        <begin position="22"/>
        <end position="182"/>
    </location>
</feature>
<dbReference type="GO" id="GO:0005829">
    <property type="term" value="C:cytosol"/>
    <property type="evidence" value="ECO:0007669"/>
    <property type="project" value="TreeGrafter"/>
</dbReference>
<keyword evidence="2 5" id="KW-0808">Transferase</keyword>
<dbReference type="Gene3D" id="3.40.50.150">
    <property type="entry name" value="Vaccinia Virus protein VP39"/>
    <property type="match status" value="1"/>
</dbReference>
<feature type="binding site" evidence="5">
    <location>
        <position position="62"/>
    </location>
    <ligand>
        <name>S-adenosyl-L-methionine</name>
        <dbReference type="ChEBI" id="CHEBI:59789"/>
    </ligand>
</feature>
<feature type="binding site" evidence="5">
    <location>
        <position position="41"/>
    </location>
    <ligand>
        <name>S-adenosyl-L-methionine</name>
        <dbReference type="ChEBI" id="CHEBI:59789"/>
    </ligand>
</feature>
<evidence type="ECO:0000313" key="9">
    <source>
        <dbReference type="Proteomes" id="UP000190037"/>
    </source>
</evidence>
<dbReference type="PANTHER" id="PTHR11727">
    <property type="entry name" value="DIMETHYLADENOSINE TRANSFERASE"/>
    <property type="match status" value="1"/>
</dbReference>
<dbReference type="InterPro" id="IPR020596">
    <property type="entry name" value="rRNA_Ade_Mease_Trfase_CS"/>
</dbReference>
<dbReference type="EMBL" id="MWQN01000001">
    <property type="protein sequence ID" value="OPC81546.1"/>
    <property type="molecule type" value="Genomic_DNA"/>
</dbReference>
<evidence type="ECO:0000256" key="4">
    <source>
        <dbReference type="ARBA" id="ARBA00022884"/>
    </source>
</evidence>